<proteinExistence type="inferred from homology"/>
<feature type="transmembrane region" description="Helical" evidence="6">
    <location>
        <begin position="138"/>
        <end position="157"/>
    </location>
</feature>
<accession>A0ABW3YRM5</accession>
<evidence type="ECO:0000256" key="2">
    <source>
        <dbReference type="ARBA" id="ARBA00009773"/>
    </source>
</evidence>
<feature type="transmembrane region" description="Helical" evidence="6">
    <location>
        <begin position="12"/>
        <end position="45"/>
    </location>
</feature>
<feature type="transmembrane region" description="Helical" evidence="6">
    <location>
        <begin position="296"/>
        <end position="321"/>
    </location>
</feature>
<dbReference type="PANTHER" id="PTHR21716">
    <property type="entry name" value="TRANSMEMBRANE PROTEIN"/>
    <property type="match status" value="1"/>
</dbReference>
<keyword evidence="4 6" id="KW-1133">Transmembrane helix</keyword>
<organism evidence="7 8">
    <name type="scientific">Mycoplana ramosa</name>
    <name type="common">Mycoplana bullata</name>
    <dbReference type="NCBI Taxonomy" id="40837"/>
    <lineage>
        <taxon>Bacteria</taxon>
        <taxon>Pseudomonadati</taxon>
        <taxon>Pseudomonadota</taxon>
        <taxon>Alphaproteobacteria</taxon>
        <taxon>Hyphomicrobiales</taxon>
        <taxon>Rhizobiaceae</taxon>
        <taxon>Mycoplana</taxon>
    </lineage>
</organism>
<dbReference type="RefSeq" id="WP_374834868.1">
    <property type="nucleotide sequence ID" value="NZ_JBHEEW010000001.1"/>
</dbReference>
<evidence type="ECO:0000313" key="7">
    <source>
        <dbReference type="EMBL" id="MFD1327217.1"/>
    </source>
</evidence>
<dbReference type="EMBL" id="JBHTNF010000002">
    <property type="protein sequence ID" value="MFD1327217.1"/>
    <property type="molecule type" value="Genomic_DNA"/>
</dbReference>
<name>A0ABW3YRM5_MYCRA</name>
<evidence type="ECO:0000256" key="6">
    <source>
        <dbReference type="SAM" id="Phobius"/>
    </source>
</evidence>
<comment type="caution">
    <text evidence="7">The sequence shown here is derived from an EMBL/GenBank/DDBJ whole genome shotgun (WGS) entry which is preliminary data.</text>
</comment>
<keyword evidence="3 6" id="KW-0812">Transmembrane</keyword>
<evidence type="ECO:0000256" key="4">
    <source>
        <dbReference type="ARBA" id="ARBA00022989"/>
    </source>
</evidence>
<feature type="transmembrane region" description="Helical" evidence="6">
    <location>
        <begin position="257"/>
        <end position="276"/>
    </location>
</feature>
<dbReference type="Proteomes" id="UP001597173">
    <property type="component" value="Unassembled WGS sequence"/>
</dbReference>
<protein>
    <submittedName>
        <fullName evidence="7">AI-2E family transporter</fullName>
    </submittedName>
</protein>
<reference evidence="8" key="1">
    <citation type="journal article" date="2019" name="Int. J. Syst. Evol. Microbiol.">
        <title>The Global Catalogue of Microorganisms (GCM) 10K type strain sequencing project: providing services to taxonomists for standard genome sequencing and annotation.</title>
        <authorList>
            <consortium name="The Broad Institute Genomics Platform"/>
            <consortium name="The Broad Institute Genome Sequencing Center for Infectious Disease"/>
            <person name="Wu L."/>
            <person name="Ma J."/>
        </authorList>
    </citation>
    <scope>NUCLEOTIDE SEQUENCE [LARGE SCALE GENOMIC DNA]</scope>
    <source>
        <strain evidence="8">CCUG 55609</strain>
    </source>
</reference>
<feature type="transmembrane region" description="Helical" evidence="6">
    <location>
        <begin position="198"/>
        <end position="225"/>
    </location>
</feature>
<keyword evidence="5 6" id="KW-0472">Membrane</keyword>
<evidence type="ECO:0000313" key="8">
    <source>
        <dbReference type="Proteomes" id="UP001597173"/>
    </source>
</evidence>
<sequence>MAERGNNGTGSAVAAGILVLALFYVAEPIFAPLVFSLMIIALVWPFQAALQRWLPRLLALLVTLLVTMSVIVAVGSSVAWGFGKLGHWLFLNAQRFQAIYADWTDWLEQHGIAIAGPVADRFDVGWLVGFLQGMAGRLNSFAGFALLVFIFVMLGLLEVEDFNRRLRAPAAQPYGERLLIANRVIGAKLRRFMLVRTVASILTGLLVWLFALVAGLELAAAWGAIAFALNYIPFLGPFVATALPTVFAIAQFDTWQTAAVVFVSLNVIQFIIGSYLEPLLTGASLQISPFAVIFAVFFWSFLWGIAGAFIGVPILIAFIVYCAGIPSVQWLAILLSGGSKSVPEGLGGPS</sequence>
<dbReference type="PANTHER" id="PTHR21716:SF64">
    <property type="entry name" value="AI-2 TRANSPORT PROTEIN TQSA"/>
    <property type="match status" value="1"/>
</dbReference>
<feature type="transmembrane region" description="Helical" evidence="6">
    <location>
        <begin position="57"/>
        <end position="82"/>
    </location>
</feature>
<dbReference type="InterPro" id="IPR002549">
    <property type="entry name" value="AI-2E-like"/>
</dbReference>
<keyword evidence="8" id="KW-1185">Reference proteome</keyword>
<dbReference type="Pfam" id="PF01594">
    <property type="entry name" value="AI-2E_transport"/>
    <property type="match status" value="1"/>
</dbReference>
<evidence type="ECO:0000256" key="3">
    <source>
        <dbReference type="ARBA" id="ARBA00022692"/>
    </source>
</evidence>
<comment type="subcellular location">
    <subcellularLocation>
        <location evidence="1">Membrane</location>
        <topology evidence="1">Multi-pass membrane protein</topology>
    </subcellularLocation>
</comment>
<gene>
    <name evidence="7" type="ORF">ACFQ33_04855</name>
</gene>
<comment type="similarity">
    <text evidence="2">Belongs to the autoinducer-2 exporter (AI-2E) (TC 2.A.86) family.</text>
</comment>
<evidence type="ECO:0000256" key="5">
    <source>
        <dbReference type="ARBA" id="ARBA00023136"/>
    </source>
</evidence>
<evidence type="ECO:0000256" key="1">
    <source>
        <dbReference type="ARBA" id="ARBA00004141"/>
    </source>
</evidence>
<feature type="transmembrane region" description="Helical" evidence="6">
    <location>
        <begin position="231"/>
        <end position="250"/>
    </location>
</feature>